<dbReference type="Proteomes" id="UP000002866">
    <property type="component" value="Chromosome 2"/>
</dbReference>
<dbReference type="PANTHER" id="PTHR23048">
    <property type="entry name" value="MYOSIN LIGHT CHAIN 1, 3"/>
    <property type="match status" value="1"/>
</dbReference>
<dbReference type="FunCoup" id="I2GYK4">
    <property type="interactions" value="985"/>
</dbReference>
<dbReference type="PROSITE" id="PS00018">
    <property type="entry name" value="EF_HAND_1"/>
    <property type="match status" value="2"/>
</dbReference>
<dbReference type="PANTHER" id="PTHR23048:SF48">
    <property type="entry name" value="CENTRIN 3"/>
    <property type="match status" value="1"/>
</dbReference>
<dbReference type="STRING" id="1071380.I2GYK4"/>
<dbReference type="SMART" id="SM00054">
    <property type="entry name" value="EFh"/>
    <property type="match status" value="4"/>
</dbReference>
<evidence type="ECO:0000313" key="6">
    <source>
        <dbReference type="EMBL" id="CCH59206.1"/>
    </source>
</evidence>
<dbReference type="PROSITE" id="PS50222">
    <property type="entry name" value="EF_HAND_2"/>
    <property type="match status" value="3"/>
</dbReference>
<dbReference type="FunFam" id="1.10.238.10:FF:000077">
    <property type="entry name" value="Centrin 1"/>
    <property type="match status" value="1"/>
</dbReference>
<dbReference type="GO" id="GO:0016460">
    <property type="term" value="C:myosin II complex"/>
    <property type="evidence" value="ECO:0007669"/>
    <property type="project" value="TreeGrafter"/>
</dbReference>
<dbReference type="EMBL" id="HE806317">
    <property type="protein sequence ID" value="CCH59206.1"/>
    <property type="molecule type" value="Genomic_DNA"/>
</dbReference>
<dbReference type="InterPro" id="IPR050230">
    <property type="entry name" value="CALM/Myosin/TropC-like"/>
</dbReference>
<sequence>MNNNRNKRVVDDQTDLDNLKKHLLEEQRQEIYEVFAVFDLNEDGLLDYHELKVAFRALGFNLSKQEVLRILDDYDKTGRRLIDYNDFFFVVGQKILQRDPLEEIKRAFKLFDDDNTGKISLKNLRRVANELGENLTDEEMRAMIEEFDLDGDGEINEQEFIDICRDA</sequence>
<keyword evidence="2" id="KW-0677">Repeat</keyword>
<dbReference type="HOGENOM" id="CLU_061288_18_1_1"/>
<dbReference type="InParanoid" id="I2GYK4"/>
<proteinExistence type="predicted"/>
<organism evidence="6 7">
    <name type="scientific">Henningerozyma blattae (strain ATCC 34711 / CBS 6284 / DSM 70876 / NBRC 10599 / NRRL Y-10934 / UCD 77-7)</name>
    <name type="common">Yeast</name>
    <name type="synonym">Tetrapisispora blattae</name>
    <dbReference type="NCBI Taxonomy" id="1071380"/>
    <lineage>
        <taxon>Eukaryota</taxon>
        <taxon>Fungi</taxon>
        <taxon>Dikarya</taxon>
        <taxon>Ascomycota</taxon>
        <taxon>Saccharomycotina</taxon>
        <taxon>Saccharomycetes</taxon>
        <taxon>Saccharomycetales</taxon>
        <taxon>Saccharomycetaceae</taxon>
        <taxon>Henningerozyma</taxon>
    </lineage>
</organism>
<gene>
    <name evidence="6" type="primary">TBLA0B03670</name>
    <name evidence="6" type="ORF">TBLA_0B03670</name>
</gene>
<dbReference type="CDD" id="cd00051">
    <property type="entry name" value="EFh"/>
    <property type="match status" value="1"/>
</dbReference>
<dbReference type="GO" id="GO:0048193">
    <property type="term" value="P:Golgi vesicle transport"/>
    <property type="evidence" value="ECO:0007669"/>
    <property type="project" value="EnsemblFungi"/>
</dbReference>
<dbReference type="RefSeq" id="XP_004178725.1">
    <property type="nucleotide sequence ID" value="XM_004178677.1"/>
</dbReference>
<protein>
    <recommendedName>
        <fullName evidence="4">Cell division control protein 31</fullName>
    </recommendedName>
</protein>
<name>I2GYK4_HENB6</name>
<dbReference type="GeneID" id="14494610"/>
<dbReference type="eggNOG" id="KOG0028">
    <property type="taxonomic scope" value="Eukaryota"/>
</dbReference>
<keyword evidence="1" id="KW-0479">Metal-binding</keyword>
<dbReference type="InterPro" id="IPR002048">
    <property type="entry name" value="EF_hand_dom"/>
</dbReference>
<dbReference type="GO" id="GO:0042802">
    <property type="term" value="F:identical protein binding"/>
    <property type="evidence" value="ECO:0007669"/>
    <property type="project" value="EnsemblFungi"/>
</dbReference>
<dbReference type="GO" id="GO:0005509">
    <property type="term" value="F:calcium ion binding"/>
    <property type="evidence" value="ECO:0007669"/>
    <property type="project" value="InterPro"/>
</dbReference>
<evidence type="ECO:0000256" key="1">
    <source>
        <dbReference type="ARBA" id="ARBA00022723"/>
    </source>
</evidence>
<evidence type="ECO:0000256" key="2">
    <source>
        <dbReference type="ARBA" id="ARBA00022737"/>
    </source>
</evidence>
<dbReference type="GO" id="GO:0043161">
    <property type="term" value="P:proteasome-mediated ubiquitin-dependent protein catabolic process"/>
    <property type="evidence" value="ECO:0007669"/>
    <property type="project" value="EnsemblFungi"/>
</dbReference>
<feature type="domain" description="EF-hand" evidence="5">
    <location>
        <begin position="135"/>
        <end position="167"/>
    </location>
</feature>
<dbReference type="OMA" id="EFFMIMK"/>
<dbReference type="AlphaFoldDB" id="I2GYK4"/>
<dbReference type="InterPro" id="IPR011992">
    <property type="entry name" value="EF-hand-dom_pair"/>
</dbReference>
<dbReference type="GO" id="GO:0005825">
    <property type="term" value="C:half bridge of spindle pole body"/>
    <property type="evidence" value="ECO:0007669"/>
    <property type="project" value="EnsemblFungi"/>
</dbReference>
<dbReference type="SUPFAM" id="SSF47473">
    <property type="entry name" value="EF-hand"/>
    <property type="match status" value="1"/>
</dbReference>
<keyword evidence="3" id="KW-0106">Calcium</keyword>
<dbReference type="GO" id="GO:0030474">
    <property type="term" value="P:spindle pole body duplication"/>
    <property type="evidence" value="ECO:0007669"/>
    <property type="project" value="EnsemblFungi"/>
</dbReference>
<reference evidence="6 7" key="1">
    <citation type="journal article" date="2011" name="Proc. Natl. Acad. Sci. U.S.A.">
        <title>Evolutionary erosion of yeast sex chromosomes by mating-type switching accidents.</title>
        <authorList>
            <person name="Gordon J.L."/>
            <person name="Armisen D."/>
            <person name="Proux-Wera E."/>
            <person name="Oheigeartaigh S.S."/>
            <person name="Byrne K.P."/>
            <person name="Wolfe K.H."/>
        </authorList>
    </citation>
    <scope>NUCLEOTIDE SEQUENCE [LARGE SCALE GENOMIC DNA]</scope>
    <source>
        <strain evidence="7">ATCC 34711 / CBS 6284 / DSM 70876 / NBRC 10599 / NRRL Y-10934 / UCD 77-7</strain>
    </source>
</reference>
<dbReference type="InterPro" id="IPR018247">
    <property type="entry name" value="EF_Hand_1_Ca_BS"/>
</dbReference>
<evidence type="ECO:0000313" key="7">
    <source>
        <dbReference type="Proteomes" id="UP000002866"/>
    </source>
</evidence>
<dbReference type="Gene3D" id="1.10.238.10">
    <property type="entry name" value="EF-hand"/>
    <property type="match status" value="2"/>
</dbReference>
<evidence type="ECO:0000256" key="4">
    <source>
        <dbReference type="ARBA" id="ARBA00070017"/>
    </source>
</evidence>
<evidence type="ECO:0000259" key="5">
    <source>
        <dbReference type="PROSITE" id="PS50222"/>
    </source>
</evidence>
<keyword evidence="7" id="KW-1185">Reference proteome</keyword>
<dbReference type="Pfam" id="PF13499">
    <property type="entry name" value="EF-hand_7"/>
    <property type="match status" value="2"/>
</dbReference>
<accession>I2GYK4</accession>
<evidence type="ECO:0000256" key="3">
    <source>
        <dbReference type="ARBA" id="ARBA00022837"/>
    </source>
</evidence>
<feature type="domain" description="EF-hand" evidence="5">
    <location>
        <begin position="99"/>
        <end position="134"/>
    </location>
</feature>
<feature type="domain" description="EF-hand" evidence="5">
    <location>
        <begin position="26"/>
        <end position="61"/>
    </location>
</feature>
<dbReference type="KEGG" id="tbl:TBLA_0B03670"/>
<dbReference type="GO" id="GO:0070390">
    <property type="term" value="C:transcription export complex 2"/>
    <property type="evidence" value="ECO:0007669"/>
    <property type="project" value="EnsemblFungi"/>
</dbReference>
<dbReference type="OrthoDB" id="343296at2759"/>